<dbReference type="Proteomes" id="UP001427805">
    <property type="component" value="Unassembled WGS sequence"/>
</dbReference>
<dbReference type="Gene3D" id="3.40.50.300">
    <property type="entry name" value="P-loop containing nucleotide triphosphate hydrolases"/>
    <property type="match status" value="2"/>
</dbReference>
<comment type="caution">
    <text evidence="6">The sequence shown here is derived from an EMBL/GenBank/DDBJ whole genome shotgun (WGS) entry which is preliminary data.</text>
</comment>
<proteinExistence type="inferred from homology"/>
<dbReference type="Gene3D" id="3.30.450.90">
    <property type="match status" value="1"/>
</dbReference>
<dbReference type="InterPro" id="IPR001482">
    <property type="entry name" value="T2SS/T4SS_dom"/>
</dbReference>
<keyword evidence="7" id="KW-1185">Reference proteome</keyword>
<feature type="domain" description="Bacterial type II secretion system protein E" evidence="5">
    <location>
        <begin position="165"/>
        <end position="342"/>
    </location>
</feature>
<sequence>MTAAAPTIPTPADLPAPSASPGHADPAATILNEAHRRDASHVHVEQSEGGLRVRMRLGGRLRDVLRLDNPTLPDFADHGVDVARMATPFGERLVLHLPEREARFAAIEALGMPPRLAQAVGGALAGTGLILISGPAGAGKRRTLKALVDQADDGTRNILSAGSLDELRGVLRQDPDVIAIDSVADRDLARLMVLAADAHLVIATIEARDAVSGLQRLRDFRVEPFQLASTLHGVIAQRLVRRLCQSCREPVQARGSVSSLLGFDAGAVVYAPVGCDACDQGFSGETGVFEAILADPALRRLINDGGDGAIIARHAFLNAPNLGSAARALVREGRITAHEAVRLSRS</sequence>
<reference evidence="6 7" key="1">
    <citation type="submission" date="2024-05" db="EMBL/GenBank/DDBJ databases">
        <title>Sphingomonas sp. HF-S3 16S ribosomal RNA gene Genome sequencing and assembly.</title>
        <authorList>
            <person name="Lee H."/>
        </authorList>
    </citation>
    <scope>NUCLEOTIDE SEQUENCE [LARGE SCALE GENOMIC DNA]</scope>
    <source>
        <strain evidence="6 7">HF-S3</strain>
    </source>
</reference>
<evidence type="ECO:0000256" key="1">
    <source>
        <dbReference type="ARBA" id="ARBA00006611"/>
    </source>
</evidence>
<organism evidence="6 7">
    <name type="scientific">Sphingomonas rustica</name>
    <dbReference type="NCBI Taxonomy" id="3103142"/>
    <lineage>
        <taxon>Bacteria</taxon>
        <taxon>Pseudomonadati</taxon>
        <taxon>Pseudomonadota</taxon>
        <taxon>Alphaproteobacteria</taxon>
        <taxon>Sphingomonadales</taxon>
        <taxon>Sphingomonadaceae</taxon>
        <taxon>Sphingomonas</taxon>
    </lineage>
</organism>
<keyword evidence="2" id="KW-0547">Nucleotide-binding</keyword>
<gene>
    <name evidence="6" type="ORF">TPR58_03540</name>
</gene>
<name>A0ABV0B3R7_9SPHN</name>
<feature type="domain" description="Bacterial type II secretion system protein E" evidence="5">
    <location>
        <begin position="82"/>
        <end position="160"/>
    </location>
</feature>
<accession>A0ABV0B3R7</accession>
<evidence type="ECO:0000259" key="5">
    <source>
        <dbReference type="Pfam" id="PF00437"/>
    </source>
</evidence>
<evidence type="ECO:0000313" key="6">
    <source>
        <dbReference type="EMBL" id="MEN3746229.1"/>
    </source>
</evidence>
<comment type="similarity">
    <text evidence="1">Belongs to the GSP E family.</text>
</comment>
<evidence type="ECO:0000256" key="2">
    <source>
        <dbReference type="ARBA" id="ARBA00022741"/>
    </source>
</evidence>
<evidence type="ECO:0000256" key="3">
    <source>
        <dbReference type="ARBA" id="ARBA00022840"/>
    </source>
</evidence>
<feature type="region of interest" description="Disordered" evidence="4">
    <location>
        <begin position="1"/>
        <end position="25"/>
    </location>
</feature>
<evidence type="ECO:0000256" key="4">
    <source>
        <dbReference type="SAM" id="MobiDB-lite"/>
    </source>
</evidence>
<dbReference type="PANTHER" id="PTHR30258">
    <property type="entry name" value="TYPE II SECRETION SYSTEM PROTEIN GSPE-RELATED"/>
    <property type="match status" value="1"/>
</dbReference>
<dbReference type="Pfam" id="PF00437">
    <property type="entry name" value="T2SSE"/>
    <property type="match status" value="2"/>
</dbReference>
<dbReference type="PANTHER" id="PTHR30258:SF27">
    <property type="entry name" value="BACTERIOPHAGE ADSORPTION PROTEIN B-RELATED"/>
    <property type="match status" value="1"/>
</dbReference>
<dbReference type="SUPFAM" id="SSF52540">
    <property type="entry name" value="P-loop containing nucleoside triphosphate hydrolases"/>
    <property type="match status" value="1"/>
</dbReference>
<dbReference type="EMBL" id="JBDIZK010000002">
    <property type="protein sequence ID" value="MEN3746229.1"/>
    <property type="molecule type" value="Genomic_DNA"/>
</dbReference>
<dbReference type="RefSeq" id="WP_346245237.1">
    <property type="nucleotide sequence ID" value="NZ_JBDIZK010000002.1"/>
</dbReference>
<evidence type="ECO:0000313" key="7">
    <source>
        <dbReference type="Proteomes" id="UP001427805"/>
    </source>
</evidence>
<dbReference type="InterPro" id="IPR027417">
    <property type="entry name" value="P-loop_NTPase"/>
</dbReference>
<keyword evidence="3" id="KW-0067">ATP-binding</keyword>
<protein>
    <submittedName>
        <fullName evidence="6">ATPase, T2SS/T4P/T4SS family</fullName>
    </submittedName>
</protein>